<keyword evidence="4" id="KW-0812">Transmembrane</keyword>
<name>A0A4R0WK20_9BURK</name>
<dbReference type="Pfam" id="PF02322">
    <property type="entry name" value="Cyt_bd_oxida_II"/>
    <property type="match status" value="1"/>
</dbReference>
<dbReference type="EMBL" id="MWML01001312">
    <property type="protein sequence ID" value="TCF96583.1"/>
    <property type="molecule type" value="Genomic_DNA"/>
</dbReference>
<comment type="subcellular location">
    <subcellularLocation>
        <location evidence="1">Cell membrane</location>
        <topology evidence="1">Multi-pass membrane protein</topology>
    </subcellularLocation>
</comment>
<accession>A0A4R0WK20</accession>
<evidence type="ECO:0000256" key="1">
    <source>
        <dbReference type="ARBA" id="ARBA00004651"/>
    </source>
</evidence>
<keyword evidence="6" id="KW-0472">Membrane</keyword>
<comment type="caution">
    <text evidence="7">The sequence shown here is derived from an EMBL/GenBank/DDBJ whole genome shotgun (WGS) entry which is preliminary data.</text>
</comment>
<keyword evidence="5" id="KW-1133">Transmembrane helix</keyword>
<evidence type="ECO:0000256" key="3">
    <source>
        <dbReference type="ARBA" id="ARBA00022475"/>
    </source>
</evidence>
<evidence type="ECO:0000256" key="2">
    <source>
        <dbReference type="ARBA" id="ARBA00007543"/>
    </source>
</evidence>
<dbReference type="Proteomes" id="UP000294200">
    <property type="component" value="Unassembled WGS sequence"/>
</dbReference>
<sequence>MQNMVFVGTGLEWASPFALSRGLSFVLGYGLLGAGWLALKAEGDVQAFGYDAIKRLLWMTLLAIAGVLRDNARTGSSGSGSMARAQCAVCTLHVLG</sequence>
<evidence type="ECO:0000256" key="5">
    <source>
        <dbReference type="ARBA" id="ARBA00022989"/>
    </source>
</evidence>
<evidence type="ECO:0000313" key="7">
    <source>
        <dbReference type="EMBL" id="TCF96583.1"/>
    </source>
</evidence>
<keyword evidence="8" id="KW-1185">Reference proteome</keyword>
<comment type="similarity">
    <text evidence="2">Belongs to the cytochrome ubiquinol oxidase subunit 2 family.</text>
</comment>
<evidence type="ECO:0000313" key="8">
    <source>
        <dbReference type="Proteomes" id="UP000294200"/>
    </source>
</evidence>
<keyword evidence="3" id="KW-1003">Cell membrane</keyword>
<reference evidence="7 8" key="1">
    <citation type="submission" date="2017-02" db="EMBL/GenBank/DDBJ databases">
        <title>Paraburkholderia sophoroidis sp. nov. and Paraburkholderia steynii sp. nov. rhizobial symbionts of the fynbos legume Hypocalyptus sophoroides.</title>
        <authorList>
            <person name="Steenkamp E.T."/>
            <person name="Beukes C.W."/>
            <person name="Van Zyl E."/>
            <person name="Avontuur J."/>
            <person name="Chan W.Y."/>
            <person name="Hassen A."/>
            <person name="Palmer M."/>
            <person name="Mthombeni L."/>
            <person name="Phalane F."/>
            <person name="Sereme K."/>
            <person name="Venter S.N."/>
        </authorList>
    </citation>
    <scope>NUCLEOTIDE SEQUENCE [LARGE SCALE GENOMIC DNA]</scope>
    <source>
        <strain evidence="7 8">HC1.1ba</strain>
    </source>
</reference>
<protein>
    <submittedName>
        <fullName evidence="7">Uncharacterized protein</fullName>
    </submittedName>
</protein>
<organism evidence="7 8">
    <name type="scientific">Paraburkholderia steynii</name>
    <dbReference type="NCBI Taxonomy" id="1245441"/>
    <lineage>
        <taxon>Bacteria</taxon>
        <taxon>Pseudomonadati</taxon>
        <taxon>Pseudomonadota</taxon>
        <taxon>Betaproteobacteria</taxon>
        <taxon>Burkholderiales</taxon>
        <taxon>Burkholderiaceae</taxon>
        <taxon>Paraburkholderia</taxon>
    </lineage>
</organism>
<gene>
    <name evidence="7" type="ORF">BZM27_55645</name>
</gene>
<dbReference type="InterPro" id="IPR003317">
    <property type="entry name" value="Cyt-d_oxidase_su2"/>
</dbReference>
<dbReference type="AlphaFoldDB" id="A0A4R0WK20"/>
<evidence type="ECO:0000256" key="4">
    <source>
        <dbReference type="ARBA" id="ARBA00022692"/>
    </source>
</evidence>
<evidence type="ECO:0000256" key="6">
    <source>
        <dbReference type="ARBA" id="ARBA00023136"/>
    </source>
</evidence>
<feature type="non-terminal residue" evidence="7">
    <location>
        <position position="96"/>
    </location>
</feature>
<proteinExistence type="inferred from homology"/>
<dbReference type="GO" id="GO:0005886">
    <property type="term" value="C:plasma membrane"/>
    <property type="evidence" value="ECO:0007669"/>
    <property type="project" value="UniProtKB-SubCell"/>
</dbReference>